<accession>A0AB74UH54</accession>
<protein>
    <submittedName>
        <fullName evidence="2">Mor transcription activator family protein</fullName>
    </submittedName>
</protein>
<feature type="domain" description="Mor transcription activator" evidence="1">
    <location>
        <begin position="27"/>
        <end position="134"/>
    </location>
</feature>
<dbReference type="PANTHER" id="PTHR37812">
    <property type="entry name" value="MU-LIKE PROPHAGE FLUMU PROTEIN C"/>
    <property type="match status" value="1"/>
</dbReference>
<evidence type="ECO:0000313" key="2">
    <source>
        <dbReference type="EMBL" id="XCJ80090.1"/>
    </source>
</evidence>
<dbReference type="InterPro" id="IPR009057">
    <property type="entry name" value="Homeodomain-like_sf"/>
</dbReference>
<dbReference type="EMBL" id="CP159578">
    <property type="protein sequence ID" value="XCJ80090.1"/>
    <property type="molecule type" value="Genomic_DNA"/>
</dbReference>
<dbReference type="Pfam" id="PF08765">
    <property type="entry name" value="Mor"/>
    <property type="match status" value="1"/>
</dbReference>
<dbReference type="RefSeq" id="WP_353980937.1">
    <property type="nucleotide sequence ID" value="NZ_CP159578.1"/>
</dbReference>
<dbReference type="PANTHER" id="PTHR37812:SF1">
    <property type="entry name" value="MU-LIKE PROPHAGE FLUMU PROTEIN C"/>
    <property type="match status" value="1"/>
</dbReference>
<dbReference type="InterPro" id="IPR052411">
    <property type="entry name" value="c-mor_Regulatory_Protein"/>
</dbReference>
<sequence length="135" mass="15183">MTETFELFPAIPDDATAAPSDPALLAKWPSGLMDLIHTLERTFGDAGAEPAQARHWAFTTVRALAAHHGGHSFYLPRGQRLETALRDREMFETFDGTRASITALATHHQLSEIHVYAIIARQRRLARERRQRALL</sequence>
<name>A0AB74UH54_9GAMM</name>
<dbReference type="InterPro" id="IPR014875">
    <property type="entry name" value="Mor_transcription_activator"/>
</dbReference>
<dbReference type="Gene3D" id="1.10.10.60">
    <property type="entry name" value="Homeodomain-like"/>
    <property type="match status" value="1"/>
</dbReference>
<dbReference type="AlphaFoldDB" id="A0AB74UH54"/>
<organism evidence="2">
    <name type="scientific">Salinicola endophyticus</name>
    <dbReference type="NCBI Taxonomy" id="1949083"/>
    <lineage>
        <taxon>Bacteria</taxon>
        <taxon>Pseudomonadati</taxon>
        <taxon>Pseudomonadota</taxon>
        <taxon>Gammaproteobacteria</taxon>
        <taxon>Oceanospirillales</taxon>
        <taxon>Halomonadaceae</taxon>
        <taxon>Salinicola</taxon>
    </lineage>
</organism>
<evidence type="ECO:0000259" key="1">
    <source>
        <dbReference type="Pfam" id="PF08765"/>
    </source>
</evidence>
<proteinExistence type="predicted"/>
<dbReference type="SUPFAM" id="SSF46689">
    <property type="entry name" value="Homeodomain-like"/>
    <property type="match status" value="1"/>
</dbReference>
<gene>
    <name evidence="2" type="ORF">ABV408_02670</name>
</gene>
<reference evidence="2" key="1">
    <citation type="submission" date="2024-06" db="EMBL/GenBank/DDBJ databases">
        <title>Complete genome of Salinicola endophyticus HNIBRBA4755.</title>
        <authorList>
            <person name="Shin S.Y."/>
            <person name="Kang H."/>
            <person name="Song J."/>
        </authorList>
    </citation>
    <scope>NUCLEOTIDE SEQUENCE</scope>
    <source>
        <strain evidence="2">HNIBRBA4755</strain>
    </source>
</reference>